<evidence type="ECO:0000313" key="2">
    <source>
        <dbReference type="Proteomes" id="UP000182427"/>
    </source>
</evidence>
<dbReference type="RefSeq" id="WP_083344880.1">
    <property type="nucleotide sequence ID" value="NZ_LT629690.1"/>
</dbReference>
<dbReference type="AlphaFoldDB" id="A0A1G7JKE6"/>
<dbReference type="OrthoDB" id="9894320at2"/>
<organism evidence="1 2">
    <name type="scientific">Terriglobus roseus</name>
    <dbReference type="NCBI Taxonomy" id="392734"/>
    <lineage>
        <taxon>Bacteria</taxon>
        <taxon>Pseudomonadati</taxon>
        <taxon>Acidobacteriota</taxon>
        <taxon>Terriglobia</taxon>
        <taxon>Terriglobales</taxon>
        <taxon>Acidobacteriaceae</taxon>
        <taxon>Terriglobus</taxon>
    </lineage>
</organism>
<reference evidence="1 2" key="1">
    <citation type="submission" date="2016-10" db="EMBL/GenBank/DDBJ databases">
        <authorList>
            <person name="de Groot N.N."/>
        </authorList>
    </citation>
    <scope>NUCLEOTIDE SEQUENCE [LARGE SCALE GENOMIC DNA]</scope>
    <source>
        <strain evidence="1 2">GAS232</strain>
    </source>
</reference>
<sequence length="63" mass="7034">MIEPALFVFAVMFVLPLALAAKVLFNMHDPNEDPVQEKVARQTLTGMPLREKLQRMGIPALAD</sequence>
<name>A0A1G7JKE6_9BACT</name>
<protein>
    <submittedName>
        <fullName evidence="1">Uncharacterized protein</fullName>
    </submittedName>
</protein>
<gene>
    <name evidence="1" type="ORF">SAMN05444167_1854</name>
</gene>
<keyword evidence="2" id="KW-1185">Reference proteome</keyword>
<proteinExistence type="predicted"/>
<dbReference type="Proteomes" id="UP000182427">
    <property type="component" value="Chromosome I"/>
</dbReference>
<dbReference type="EMBL" id="LT629690">
    <property type="protein sequence ID" value="SDF25400.1"/>
    <property type="molecule type" value="Genomic_DNA"/>
</dbReference>
<evidence type="ECO:0000313" key="1">
    <source>
        <dbReference type="EMBL" id="SDF25400.1"/>
    </source>
</evidence>
<accession>A0A1G7JKE6</accession>